<sequence>MVEMKRERVPDYPEMVKYLTDTFPEVSGKELYEDLFPDNEETGDHKKNHNYEKPNAVYLYSTPDGKMHRRIMLKDTWEKDYDTFVKGNPMTLCSGLTFRGRTNQMAHAQRMHALIIDLDSVGLEEIKNFFHRADHIKPGEFGSFPHPTYIVASGGGVHIYYVFKEPVDLYPNIKLQAKQLKYNLIYKIWDYKMTTREKDIQYQGIAQGYRMPGSVNSKYGTVIRAFRTGPRVDIEYLNKYVREENRVDLLKPFRPTQKSLEQAKHDYPEWYQRRIVDKQKPDHWHIKKDLYNWWIRQVENVAGGHRYFYCMILAIYASKCDVPFNTLKEDMIKLLPRIQEIKHGGDPFTMQDVKSALEAYDKGYFCFTIDDIEHLMNFRINRNRRNGRPQNIHLMGARALQDIKHKVEGTNWRQGNGRKRKCEVVYTYRQEHPEAKKVDCIRDLKLSKPTVYRWWNYVPEPESGQE</sequence>
<name>A0A0H5PYQ6_9ZZZZ</name>
<keyword evidence="1" id="KW-0614">Plasmid</keyword>
<reference evidence="1" key="1">
    <citation type="submission" date="2015-06" db="EMBL/GenBank/DDBJ databases">
        <authorList>
            <person name="Joergensen T."/>
        </authorList>
    </citation>
    <scope>NUCLEOTIDE SEQUENCE</scope>
    <source>
        <plasmid evidence="1">pRGRH0393</plasmid>
    </source>
</reference>
<reference evidence="1" key="2">
    <citation type="submission" date="2015-07" db="EMBL/GenBank/DDBJ databases">
        <title>Plasmids, circular viruses and viroids from rat gut.</title>
        <authorList>
            <person name="Jorgensen T.J."/>
            <person name="Hansen M.A."/>
            <person name="Xu Z."/>
            <person name="Tabak M.A."/>
            <person name="Sorensen S.J."/>
            <person name="Hansen L.H."/>
        </authorList>
    </citation>
    <scope>NUCLEOTIDE SEQUENCE</scope>
    <source>
        <plasmid evidence="1">pRGRH0393</plasmid>
    </source>
</reference>
<evidence type="ECO:0000313" key="1">
    <source>
        <dbReference type="EMBL" id="CRY94871.1"/>
    </source>
</evidence>
<organism evidence="1">
    <name type="scientific">uncultured prokaryote</name>
    <dbReference type="NCBI Taxonomy" id="198431"/>
    <lineage>
        <taxon>unclassified sequences</taxon>
        <taxon>environmental samples</taxon>
    </lineage>
</organism>
<accession>A0A0H5PYQ6</accession>
<dbReference type="EMBL" id="LN853043">
    <property type="protein sequence ID" value="CRY94871.1"/>
    <property type="molecule type" value="Genomic_DNA"/>
</dbReference>
<proteinExistence type="predicted"/>
<geneLocation type="plasmid" evidence="1">
    <name>pRGRH0393</name>
</geneLocation>
<dbReference type="AlphaFoldDB" id="A0A0H5PYQ6"/>
<protein>
    <submittedName>
        <fullName evidence="1">Uncharacterized protein</fullName>
    </submittedName>
</protein>